<dbReference type="InterPro" id="IPR025332">
    <property type="entry name" value="DUF4238"/>
</dbReference>
<dbReference type="AlphaFoldDB" id="A0A9W8WVC5"/>
<evidence type="ECO:0000313" key="2">
    <source>
        <dbReference type="Proteomes" id="UP001140562"/>
    </source>
</evidence>
<keyword evidence="2" id="KW-1185">Reference proteome</keyword>
<organism evidence="1 2">
    <name type="scientific">Didymella glomerata</name>
    <dbReference type="NCBI Taxonomy" id="749621"/>
    <lineage>
        <taxon>Eukaryota</taxon>
        <taxon>Fungi</taxon>
        <taxon>Dikarya</taxon>
        <taxon>Ascomycota</taxon>
        <taxon>Pezizomycotina</taxon>
        <taxon>Dothideomycetes</taxon>
        <taxon>Pleosporomycetidae</taxon>
        <taxon>Pleosporales</taxon>
        <taxon>Pleosporineae</taxon>
        <taxon>Didymellaceae</taxon>
        <taxon>Didymella</taxon>
    </lineage>
</organism>
<sequence length="203" mass="23657">MSVVQPVGTGADVTKPEYQHFIPQFSLRNFSHKYEGGTKKAENLYNKTKVVNVMNLSEDGPRFIVKAVKRTFGHFDMYCDKFALTPTQKRHVESELGKLESGISSILQKILPACDDDTDIISLSRHEEFVLKKFTFVMKYRSTLFFERYNHTSLRDYTAKDKHKLFPYMYKCSLQRPVDVWLDNLMKILTTPFTSTDDYVNKL</sequence>
<evidence type="ECO:0000313" key="1">
    <source>
        <dbReference type="EMBL" id="KAJ4334029.1"/>
    </source>
</evidence>
<accession>A0A9W8WVC5</accession>
<protein>
    <submittedName>
        <fullName evidence="1">Uncharacterized protein</fullName>
    </submittedName>
</protein>
<gene>
    <name evidence="1" type="ORF">N0V87_007187</name>
</gene>
<dbReference type="OrthoDB" id="5340163at2759"/>
<name>A0A9W8WVC5_9PLEO</name>
<dbReference type="EMBL" id="JAPEUV010000084">
    <property type="protein sequence ID" value="KAJ4334029.1"/>
    <property type="molecule type" value="Genomic_DNA"/>
</dbReference>
<dbReference type="Proteomes" id="UP001140562">
    <property type="component" value="Unassembled WGS sequence"/>
</dbReference>
<dbReference type="Pfam" id="PF14022">
    <property type="entry name" value="DUF4238"/>
    <property type="match status" value="1"/>
</dbReference>
<reference evidence="1" key="1">
    <citation type="submission" date="2022-10" db="EMBL/GenBank/DDBJ databases">
        <title>Tapping the CABI collections for fungal endophytes: first genome assemblies for Collariella, Neodidymelliopsis, Ascochyta clinopodiicola, Didymella pomorum, Didymosphaeria variabile, Neocosmospora piperis and Neocucurbitaria cava.</title>
        <authorList>
            <person name="Hill R."/>
        </authorList>
    </citation>
    <scope>NUCLEOTIDE SEQUENCE</scope>
    <source>
        <strain evidence="1">IMI 360193</strain>
    </source>
</reference>
<comment type="caution">
    <text evidence="1">The sequence shown here is derived from an EMBL/GenBank/DDBJ whole genome shotgun (WGS) entry which is preliminary data.</text>
</comment>
<proteinExistence type="predicted"/>